<dbReference type="STRING" id="1380566.A0A179EYG5"/>
<dbReference type="AlphaFoldDB" id="A0A179EYG5"/>
<evidence type="ECO:0000313" key="1">
    <source>
        <dbReference type="EMBL" id="OAQ58221.1"/>
    </source>
</evidence>
<dbReference type="KEGG" id="pchm:VFPPC_11782"/>
<sequence length="196" mass="21094">MPEDEAYIAFRKIRSIRSISSHGPIDALRSFAPDLGLPALPWTAVAEDEVVSALVSQYFATDYLYVYPPIPRSKFLLEMKAGDPGTATCCSPLLVNAICAHQCTLSPKAHLGAVPRGDMAERFLVESNRLLQNESSKGSLASCQGVCLIHAAMATRDQLKVVLDVEVDSFKSESEAVTKTAGAGQGLDECRMCAES</sequence>
<gene>
    <name evidence="1" type="ORF">VFPPC_11782</name>
</gene>
<dbReference type="GeneID" id="28853857"/>
<protein>
    <submittedName>
        <fullName evidence="1">C6 transcription factor</fullName>
    </submittedName>
</protein>
<organism evidence="1 2">
    <name type="scientific">Pochonia chlamydosporia 170</name>
    <dbReference type="NCBI Taxonomy" id="1380566"/>
    <lineage>
        <taxon>Eukaryota</taxon>
        <taxon>Fungi</taxon>
        <taxon>Dikarya</taxon>
        <taxon>Ascomycota</taxon>
        <taxon>Pezizomycotina</taxon>
        <taxon>Sordariomycetes</taxon>
        <taxon>Hypocreomycetidae</taxon>
        <taxon>Hypocreales</taxon>
        <taxon>Clavicipitaceae</taxon>
        <taxon>Pochonia</taxon>
    </lineage>
</organism>
<dbReference type="RefSeq" id="XP_018136413.1">
    <property type="nucleotide sequence ID" value="XM_018289863.1"/>
</dbReference>
<reference evidence="1 2" key="1">
    <citation type="journal article" date="2016" name="PLoS Pathog.">
        <title>Biosynthesis of antibiotic leucinostatins in bio-control fungus Purpureocillium lilacinum and their inhibition on phytophthora revealed by genome mining.</title>
        <authorList>
            <person name="Wang G."/>
            <person name="Liu Z."/>
            <person name="Lin R."/>
            <person name="Li E."/>
            <person name="Mao Z."/>
            <person name="Ling J."/>
            <person name="Yang Y."/>
            <person name="Yin W.B."/>
            <person name="Xie B."/>
        </authorList>
    </citation>
    <scope>NUCLEOTIDE SEQUENCE [LARGE SCALE GENOMIC DNA]</scope>
    <source>
        <strain evidence="1">170</strain>
    </source>
</reference>
<dbReference type="InterPro" id="IPR053187">
    <property type="entry name" value="Notoamide_regulator"/>
</dbReference>
<dbReference type="PANTHER" id="PTHR47256:SF1">
    <property type="entry name" value="ZN(II)2CYS6 TRANSCRIPTION FACTOR (EUROFUNG)"/>
    <property type="match status" value="1"/>
</dbReference>
<dbReference type="EMBL" id="LSBJ02000019">
    <property type="protein sequence ID" value="OAQ58221.1"/>
    <property type="molecule type" value="Genomic_DNA"/>
</dbReference>
<dbReference type="CDD" id="cd12148">
    <property type="entry name" value="fungal_TF_MHR"/>
    <property type="match status" value="1"/>
</dbReference>
<dbReference type="PANTHER" id="PTHR47256">
    <property type="entry name" value="ZN(II)2CYS6 TRANSCRIPTION FACTOR (EUROFUNG)-RELATED"/>
    <property type="match status" value="1"/>
</dbReference>
<dbReference type="OrthoDB" id="2943660at2759"/>
<comment type="caution">
    <text evidence="1">The sequence shown here is derived from an EMBL/GenBank/DDBJ whole genome shotgun (WGS) entry which is preliminary data.</text>
</comment>
<proteinExistence type="predicted"/>
<dbReference type="Proteomes" id="UP000078397">
    <property type="component" value="Unassembled WGS sequence"/>
</dbReference>
<evidence type="ECO:0000313" key="2">
    <source>
        <dbReference type="Proteomes" id="UP000078397"/>
    </source>
</evidence>
<keyword evidence="2" id="KW-1185">Reference proteome</keyword>
<accession>A0A179EYG5</accession>
<name>A0A179EYG5_METCM</name>